<dbReference type="GO" id="GO:0046052">
    <property type="term" value="P:UTP catabolic process"/>
    <property type="evidence" value="ECO:0007669"/>
    <property type="project" value="TreeGrafter"/>
</dbReference>
<accession>A6DH39</accession>
<dbReference type="NCBIfam" id="NF007113">
    <property type="entry name" value="PRK09562.1"/>
    <property type="match status" value="1"/>
</dbReference>
<dbReference type="GO" id="GO:0006203">
    <property type="term" value="P:dGTP catabolic process"/>
    <property type="evidence" value="ECO:0007669"/>
    <property type="project" value="TreeGrafter"/>
</dbReference>
<dbReference type="NCBIfam" id="TIGR00444">
    <property type="entry name" value="mazG"/>
    <property type="match status" value="1"/>
</dbReference>
<gene>
    <name evidence="6" type="ORF">LNTAR_13937</name>
</gene>
<dbReference type="SUPFAM" id="SSF101386">
    <property type="entry name" value="all-alpha NTP pyrophosphatases"/>
    <property type="match status" value="2"/>
</dbReference>
<dbReference type="GO" id="GO:0046076">
    <property type="term" value="P:dTTP catabolic process"/>
    <property type="evidence" value="ECO:0007669"/>
    <property type="project" value="TreeGrafter"/>
</dbReference>
<keyword evidence="6" id="KW-0808">Transferase</keyword>
<evidence type="ECO:0000256" key="1">
    <source>
        <dbReference type="ARBA" id="ARBA00052141"/>
    </source>
</evidence>
<dbReference type="GO" id="GO:0032259">
    <property type="term" value="P:methylation"/>
    <property type="evidence" value="ECO:0007669"/>
    <property type="project" value="UniProtKB-KW"/>
</dbReference>
<feature type="domain" description="NTP pyrophosphohydrolase MazG-like" evidence="5">
    <location>
        <begin position="28"/>
        <end position="101"/>
    </location>
</feature>
<keyword evidence="7" id="KW-1185">Reference proteome</keyword>
<proteinExistence type="inferred from homology"/>
<dbReference type="InterPro" id="IPR048011">
    <property type="entry name" value="NTP-PPase_MazG-like_C"/>
</dbReference>
<dbReference type="InterPro" id="IPR048015">
    <property type="entry name" value="NTP-PPase_MazG-like_N"/>
</dbReference>
<dbReference type="FunFam" id="1.10.287.1080:FF:000001">
    <property type="entry name" value="Nucleoside triphosphate pyrophosphohydrolase"/>
    <property type="match status" value="1"/>
</dbReference>
<dbReference type="Pfam" id="PF03819">
    <property type="entry name" value="MazG"/>
    <property type="match status" value="2"/>
</dbReference>
<dbReference type="Proteomes" id="UP000004947">
    <property type="component" value="Unassembled WGS sequence"/>
</dbReference>
<dbReference type="InterPro" id="IPR011551">
    <property type="entry name" value="NTP_PyrPHydrolase_MazG"/>
</dbReference>
<dbReference type="AlphaFoldDB" id="A6DH39"/>
<dbReference type="OrthoDB" id="9808939at2"/>
<dbReference type="GO" id="GO:0008168">
    <property type="term" value="F:methyltransferase activity"/>
    <property type="evidence" value="ECO:0007669"/>
    <property type="project" value="UniProtKB-KW"/>
</dbReference>
<dbReference type="Gene3D" id="1.10.287.1080">
    <property type="entry name" value="MazG-like"/>
    <property type="match status" value="2"/>
</dbReference>
<evidence type="ECO:0000313" key="6">
    <source>
        <dbReference type="EMBL" id="EDM28922.1"/>
    </source>
</evidence>
<sequence>MNQNWLLELAKIMAQLRAPNGCPWDREQDHDTLKKYLIEECSEVLDAIDNKDPDELKDELGDLLMNIFFHAQIAQENKQFSIHDVAQNISEKMIRRHPHVFADENAEHSEDVDRIWQEVKEKEKGKKDSVLDGIPKHLPNLRKAQTIQKRAAKVGFDWEDWRGSFDKIQEELNELKIEIENNELNKAKEEFGDLMFSMTNLARSLKFEADEALQFANNKFDQRFRKVERVVKDSDKEWKEYTLEELDKIWDQIKVENV</sequence>
<dbReference type="CDD" id="cd11529">
    <property type="entry name" value="NTP-PPase_MazG_Cterm"/>
    <property type="match status" value="1"/>
</dbReference>
<keyword evidence="6" id="KW-0378">Hydrolase</keyword>
<comment type="similarity">
    <text evidence="2">Belongs to the nucleoside triphosphate pyrophosphohydrolase family.</text>
</comment>
<protein>
    <recommendedName>
        <fullName evidence="4">Nucleoside triphosphate pyrophosphohydrolase</fullName>
        <ecNumber evidence="3">3.6.1.8</ecNumber>
    </recommendedName>
</protein>
<dbReference type="RefSeq" id="WP_007277224.1">
    <property type="nucleotide sequence ID" value="NZ_ABCK01000003.1"/>
</dbReference>
<dbReference type="InterPro" id="IPR004518">
    <property type="entry name" value="MazG-like_dom"/>
</dbReference>
<feature type="domain" description="NTP pyrophosphohydrolase MazG-like" evidence="5">
    <location>
        <begin position="168"/>
        <end position="226"/>
    </location>
</feature>
<dbReference type="STRING" id="313628.LNTAR_13937"/>
<keyword evidence="6" id="KW-0489">Methyltransferase</keyword>
<comment type="catalytic activity">
    <reaction evidence="1">
        <text>ATP + H2O = AMP + diphosphate + H(+)</text>
        <dbReference type="Rhea" id="RHEA:14245"/>
        <dbReference type="ChEBI" id="CHEBI:15377"/>
        <dbReference type="ChEBI" id="CHEBI:15378"/>
        <dbReference type="ChEBI" id="CHEBI:30616"/>
        <dbReference type="ChEBI" id="CHEBI:33019"/>
        <dbReference type="ChEBI" id="CHEBI:456215"/>
        <dbReference type="EC" id="3.6.1.8"/>
    </reaction>
</comment>
<comment type="caution">
    <text evidence="6">The sequence shown here is derived from an EMBL/GenBank/DDBJ whole genome shotgun (WGS) entry which is preliminary data.</text>
</comment>
<dbReference type="GO" id="GO:0047693">
    <property type="term" value="F:ATP diphosphatase activity"/>
    <property type="evidence" value="ECO:0007669"/>
    <property type="project" value="UniProtKB-EC"/>
</dbReference>
<name>A6DH39_9BACT</name>
<evidence type="ECO:0000256" key="4">
    <source>
        <dbReference type="ARBA" id="ARBA00074799"/>
    </source>
</evidence>
<evidence type="ECO:0000313" key="7">
    <source>
        <dbReference type="Proteomes" id="UP000004947"/>
    </source>
</evidence>
<reference evidence="6 7" key="1">
    <citation type="journal article" date="2010" name="J. Bacteriol.">
        <title>Genome sequence of Lentisphaera araneosa HTCC2155T, the type species of the order Lentisphaerales in the phylum Lentisphaerae.</title>
        <authorList>
            <person name="Thrash J.C."/>
            <person name="Cho J.C."/>
            <person name="Vergin K.L."/>
            <person name="Morris R.M."/>
            <person name="Giovannoni S.J."/>
        </authorList>
    </citation>
    <scope>NUCLEOTIDE SEQUENCE [LARGE SCALE GENOMIC DNA]</scope>
    <source>
        <strain evidence="6 7">HTCC2155</strain>
    </source>
</reference>
<dbReference type="PANTHER" id="PTHR30522">
    <property type="entry name" value="NUCLEOSIDE TRIPHOSPHATE PYROPHOSPHOHYDROLASE"/>
    <property type="match status" value="1"/>
</dbReference>
<dbReference type="PANTHER" id="PTHR30522:SF0">
    <property type="entry name" value="NUCLEOSIDE TRIPHOSPHATE PYROPHOSPHOHYDROLASE"/>
    <property type="match status" value="1"/>
</dbReference>
<evidence type="ECO:0000259" key="5">
    <source>
        <dbReference type="Pfam" id="PF03819"/>
    </source>
</evidence>
<dbReference type="eggNOG" id="COG3956">
    <property type="taxonomic scope" value="Bacteria"/>
</dbReference>
<dbReference type="CDD" id="cd11528">
    <property type="entry name" value="NTP-PPase_MazG_Nterm"/>
    <property type="match status" value="1"/>
</dbReference>
<dbReference type="GO" id="GO:0046061">
    <property type="term" value="P:dATP catabolic process"/>
    <property type="evidence" value="ECO:0007669"/>
    <property type="project" value="TreeGrafter"/>
</dbReference>
<evidence type="ECO:0000256" key="3">
    <source>
        <dbReference type="ARBA" id="ARBA00066372"/>
    </source>
</evidence>
<dbReference type="EMBL" id="ABCK01000003">
    <property type="protein sequence ID" value="EDM28922.1"/>
    <property type="molecule type" value="Genomic_DNA"/>
</dbReference>
<evidence type="ECO:0000256" key="2">
    <source>
        <dbReference type="ARBA" id="ARBA00061115"/>
    </source>
</evidence>
<dbReference type="GO" id="GO:0046081">
    <property type="term" value="P:dUTP catabolic process"/>
    <property type="evidence" value="ECO:0007669"/>
    <property type="project" value="TreeGrafter"/>
</dbReference>
<dbReference type="EC" id="3.6.1.8" evidence="3"/>
<dbReference type="GO" id="GO:0046047">
    <property type="term" value="P:TTP catabolic process"/>
    <property type="evidence" value="ECO:0007669"/>
    <property type="project" value="TreeGrafter"/>
</dbReference>
<dbReference type="FunFam" id="1.10.287.1080:FF:000003">
    <property type="entry name" value="Nucleoside triphosphate pyrophosphohydrolase"/>
    <property type="match status" value="1"/>
</dbReference>
<organism evidence="6 7">
    <name type="scientific">Lentisphaera araneosa HTCC2155</name>
    <dbReference type="NCBI Taxonomy" id="313628"/>
    <lineage>
        <taxon>Bacteria</taxon>
        <taxon>Pseudomonadati</taxon>
        <taxon>Lentisphaerota</taxon>
        <taxon>Lentisphaeria</taxon>
        <taxon>Lentisphaerales</taxon>
        <taxon>Lentisphaeraceae</taxon>
        <taxon>Lentisphaera</taxon>
    </lineage>
</organism>
<dbReference type="GO" id="GO:0006950">
    <property type="term" value="P:response to stress"/>
    <property type="evidence" value="ECO:0007669"/>
    <property type="project" value="UniProtKB-ARBA"/>
</dbReference>